<keyword evidence="2 4" id="KW-0808">Transferase</keyword>
<dbReference type="InterPro" id="IPR035094">
    <property type="entry name" value="EgtD"/>
</dbReference>
<feature type="domain" description="Histidine-specific methyltransferase SAM-dependent" evidence="3">
    <location>
        <begin position="22"/>
        <end position="322"/>
    </location>
</feature>
<gene>
    <name evidence="4" type="primary">egtD</name>
    <name evidence="4" type="ORF">GAK35_03002</name>
</gene>
<comment type="caution">
    <text evidence="4">The sequence shown here is derived from an EMBL/GenBank/DDBJ whole genome shotgun (WGS) entry which is preliminary data.</text>
</comment>
<dbReference type="InterPro" id="IPR019257">
    <property type="entry name" value="MeTrfase_dom"/>
</dbReference>
<dbReference type="Gene3D" id="3.40.50.150">
    <property type="entry name" value="Vaccinia Virus protein VP39"/>
    <property type="match status" value="1"/>
</dbReference>
<protein>
    <submittedName>
        <fullName evidence="4">Histidine N-alpha-methyltransferase</fullName>
    </submittedName>
</protein>
<dbReference type="GO" id="GO:0008168">
    <property type="term" value="F:methyltransferase activity"/>
    <property type="evidence" value="ECO:0007669"/>
    <property type="project" value="UniProtKB-KW"/>
</dbReference>
<proteinExistence type="predicted"/>
<keyword evidence="1 4" id="KW-0489">Methyltransferase</keyword>
<sequence length="324" mass="36212">MSQPARSIQRPWQQTPEDLAVRAELEAGLMAQDAVISPKYLYDPLGSKLFEAICALPEYYPTRTEAAIFAAHASDIAAAVGTGVTLIDLGAGNCAKAAGLFPALKPRQYVPIDISADFLRDAVDGLRQTFPDIPMHEVAMDFSASLELPATVNRDRRLFFYPGSSLGNFDPQQALAFLRRMRHALQIGEAGGVLLGLDLVKDSGVLDAAYDDELGVTAAFNLNMLNHVNRLLGADFNPRDWRHVGFYNAERQRVEMHLEARRDLIVRWEGGRRTFLQGERIHTENSHKFTPEDILDLLEQAGFGDCKMWFDPQRWFAVCHARAR</sequence>
<dbReference type="PIRSF" id="PIRSF018005">
    <property type="entry name" value="UCP018005"/>
    <property type="match status" value="1"/>
</dbReference>
<dbReference type="NCBIfam" id="TIGR03438">
    <property type="entry name" value="egtD_ergothio"/>
    <property type="match status" value="1"/>
</dbReference>
<dbReference type="PANTHER" id="PTHR43397">
    <property type="entry name" value="ERGOTHIONEINE BIOSYNTHESIS PROTEIN 1"/>
    <property type="match status" value="1"/>
</dbReference>
<accession>A0A7V8FV18</accession>
<evidence type="ECO:0000313" key="5">
    <source>
        <dbReference type="Proteomes" id="UP000462435"/>
    </source>
</evidence>
<dbReference type="SUPFAM" id="SSF53335">
    <property type="entry name" value="S-adenosyl-L-methionine-dependent methyltransferases"/>
    <property type="match status" value="1"/>
</dbReference>
<name>A0A7V8FV18_9BURK</name>
<evidence type="ECO:0000256" key="2">
    <source>
        <dbReference type="ARBA" id="ARBA00022679"/>
    </source>
</evidence>
<dbReference type="EMBL" id="WNDX01000100">
    <property type="protein sequence ID" value="KAF1041930.1"/>
    <property type="molecule type" value="Genomic_DNA"/>
</dbReference>
<dbReference type="InterPro" id="IPR051128">
    <property type="entry name" value="EgtD_Methyltrsf_superfamily"/>
</dbReference>
<dbReference type="InterPro" id="IPR029063">
    <property type="entry name" value="SAM-dependent_MTases_sf"/>
</dbReference>
<dbReference type="Pfam" id="PF10017">
    <property type="entry name" value="Methyltransf_33"/>
    <property type="match status" value="1"/>
</dbReference>
<dbReference type="InterPro" id="IPR017804">
    <property type="entry name" value="MeTrfase_EgtD-like"/>
</dbReference>
<evidence type="ECO:0000259" key="3">
    <source>
        <dbReference type="Pfam" id="PF10017"/>
    </source>
</evidence>
<dbReference type="GO" id="GO:0032259">
    <property type="term" value="P:methylation"/>
    <property type="evidence" value="ECO:0007669"/>
    <property type="project" value="UniProtKB-KW"/>
</dbReference>
<dbReference type="PANTHER" id="PTHR43397:SF1">
    <property type="entry name" value="ERGOTHIONEINE BIOSYNTHESIS PROTEIN 1"/>
    <property type="match status" value="1"/>
</dbReference>
<dbReference type="AlphaFoldDB" id="A0A7V8FV18"/>
<evidence type="ECO:0000256" key="1">
    <source>
        <dbReference type="ARBA" id="ARBA00022603"/>
    </source>
</evidence>
<reference evidence="5" key="1">
    <citation type="journal article" date="2020" name="MBio">
        <title>Horizontal gene transfer to a defensive symbiont with a reduced genome amongst a multipartite beetle microbiome.</title>
        <authorList>
            <person name="Waterworth S.C."/>
            <person name="Florez L.V."/>
            <person name="Rees E.R."/>
            <person name="Hertweck C."/>
            <person name="Kaltenpoth M."/>
            <person name="Kwan J.C."/>
        </authorList>
    </citation>
    <scope>NUCLEOTIDE SEQUENCE [LARGE SCALE GENOMIC DNA]</scope>
</reference>
<evidence type="ECO:0000313" key="4">
    <source>
        <dbReference type="EMBL" id="KAF1041930.1"/>
    </source>
</evidence>
<dbReference type="Proteomes" id="UP000462435">
    <property type="component" value="Unassembled WGS sequence"/>
</dbReference>
<organism evidence="4 5">
    <name type="scientific">Herbaspirillum frisingense</name>
    <dbReference type="NCBI Taxonomy" id="92645"/>
    <lineage>
        <taxon>Bacteria</taxon>
        <taxon>Pseudomonadati</taxon>
        <taxon>Pseudomonadota</taxon>
        <taxon>Betaproteobacteria</taxon>
        <taxon>Burkholderiales</taxon>
        <taxon>Oxalobacteraceae</taxon>
        <taxon>Herbaspirillum</taxon>
    </lineage>
</organism>